<evidence type="ECO:0000313" key="1">
    <source>
        <dbReference type="EMBL" id="KWT72330.1"/>
    </source>
</evidence>
<dbReference type="PATRIC" id="fig|121290.4.peg.1499"/>
<name>A0A120CYC7_HYPSL</name>
<dbReference type="AlphaFoldDB" id="A0A120CYC7"/>
<gene>
    <name evidence="1" type="ORF">APY04_0124</name>
</gene>
<comment type="caution">
    <text evidence="1">The sequence shown here is derived from an EMBL/GenBank/DDBJ whole genome shotgun (WGS) entry which is preliminary data.</text>
</comment>
<keyword evidence="2" id="KW-1185">Reference proteome</keyword>
<proteinExistence type="predicted"/>
<protein>
    <submittedName>
        <fullName evidence="1">Uncharacterized protein</fullName>
    </submittedName>
</protein>
<reference evidence="1 2" key="1">
    <citation type="submission" date="2015-10" db="EMBL/GenBank/DDBJ databases">
        <title>Transcriptomic analysis of a linuron degrading triple-species bacterial consortium.</title>
        <authorList>
            <person name="Albers P."/>
        </authorList>
    </citation>
    <scope>NUCLEOTIDE SEQUENCE [LARGE SCALE GENOMIC DNA]</scope>
    <source>
        <strain evidence="1 2">WDL6</strain>
    </source>
</reference>
<sequence>MAAPKVDAVRMNPHPLNKSSFDCAANIGRPHGKASTAVPFPVGM</sequence>
<evidence type="ECO:0000313" key="2">
    <source>
        <dbReference type="Proteomes" id="UP000059074"/>
    </source>
</evidence>
<dbReference type="Proteomes" id="UP000059074">
    <property type="component" value="Unassembled WGS sequence"/>
</dbReference>
<dbReference type="EMBL" id="LMTR01000012">
    <property type="protein sequence ID" value="KWT72330.1"/>
    <property type="molecule type" value="Genomic_DNA"/>
</dbReference>
<organism evidence="1 2">
    <name type="scientific">Hyphomicrobium sulfonivorans</name>
    <dbReference type="NCBI Taxonomy" id="121290"/>
    <lineage>
        <taxon>Bacteria</taxon>
        <taxon>Pseudomonadati</taxon>
        <taxon>Pseudomonadota</taxon>
        <taxon>Alphaproteobacteria</taxon>
        <taxon>Hyphomicrobiales</taxon>
        <taxon>Hyphomicrobiaceae</taxon>
        <taxon>Hyphomicrobium</taxon>
    </lineage>
</organism>
<dbReference type="STRING" id="121290.APY04_0124"/>
<accession>A0A120CYC7</accession>